<evidence type="ECO:0000256" key="4">
    <source>
        <dbReference type="ARBA" id="ARBA00022598"/>
    </source>
</evidence>
<keyword evidence="7" id="KW-0067">ATP-binding</keyword>
<comment type="similarity">
    <text evidence="2">Belongs to the pantothenate synthetase family.</text>
</comment>
<dbReference type="CDD" id="cd00560">
    <property type="entry name" value="PanC"/>
    <property type="match status" value="1"/>
</dbReference>
<comment type="catalytic activity">
    <reaction evidence="8">
        <text>(R)-pantoate + beta-alanine + ATP = (R)-pantothenate + AMP + diphosphate + H(+)</text>
        <dbReference type="Rhea" id="RHEA:10912"/>
        <dbReference type="ChEBI" id="CHEBI:15378"/>
        <dbReference type="ChEBI" id="CHEBI:15980"/>
        <dbReference type="ChEBI" id="CHEBI:29032"/>
        <dbReference type="ChEBI" id="CHEBI:30616"/>
        <dbReference type="ChEBI" id="CHEBI:33019"/>
        <dbReference type="ChEBI" id="CHEBI:57966"/>
        <dbReference type="ChEBI" id="CHEBI:456215"/>
        <dbReference type="EC" id="6.3.2.1"/>
    </reaction>
</comment>
<dbReference type="Gene3D" id="3.40.50.620">
    <property type="entry name" value="HUPs"/>
    <property type="match status" value="1"/>
</dbReference>
<dbReference type="GO" id="GO:0005829">
    <property type="term" value="C:cytosol"/>
    <property type="evidence" value="ECO:0007669"/>
    <property type="project" value="TreeGrafter"/>
</dbReference>
<dbReference type="EMBL" id="CAFAAB010000023">
    <property type="protein sequence ID" value="CAB4778158.1"/>
    <property type="molecule type" value="Genomic_DNA"/>
</dbReference>
<dbReference type="GO" id="GO:0004592">
    <property type="term" value="F:pantoate-beta-alanine ligase activity"/>
    <property type="evidence" value="ECO:0007669"/>
    <property type="project" value="UniProtKB-EC"/>
</dbReference>
<dbReference type="Gene3D" id="3.30.1300.10">
    <property type="entry name" value="Pantoate-beta-alanine ligase, C-terminal domain"/>
    <property type="match status" value="1"/>
</dbReference>
<dbReference type="InterPro" id="IPR042176">
    <property type="entry name" value="Pantoate_ligase_C"/>
</dbReference>
<dbReference type="AlphaFoldDB" id="A0A6J6W5A9"/>
<dbReference type="GO" id="GO:0005524">
    <property type="term" value="F:ATP binding"/>
    <property type="evidence" value="ECO:0007669"/>
    <property type="project" value="UniProtKB-KW"/>
</dbReference>
<evidence type="ECO:0000256" key="5">
    <source>
        <dbReference type="ARBA" id="ARBA00022655"/>
    </source>
</evidence>
<dbReference type="GO" id="GO:0015940">
    <property type="term" value="P:pantothenate biosynthetic process"/>
    <property type="evidence" value="ECO:0007669"/>
    <property type="project" value="UniProtKB-UniPathway"/>
</dbReference>
<keyword evidence="6" id="KW-0547">Nucleotide-binding</keyword>
<dbReference type="InterPro" id="IPR014729">
    <property type="entry name" value="Rossmann-like_a/b/a_fold"/>
</dbReference>
<dbReference type="PANTHER" id="PTHR21299">
    <property type="entry name" value="CYTIDYLATE KINASE/PANTOATE-BETA-ALANINE LIGASE"/>
    <property type="match status" value="1"/>
</dbReference>
<keyword evidence="4" id="KW-0436">Ligase</keyword>
<name>A0A6J6W5A9_9ZZZZ</name>
<reference evidence="9" key="1">
    <citation type="submission" date="2020-05" db="EMBL/GenBank/DDBJ databases">
        <authorList>
            <person name="Chiriac C."/>
            <person name="Salcher M."/>
            <person name="Ghai R."/>
            <person name="Kavagutti S V."/>
        </authorList>
    </citation>
    <scope>NUCLEOTIDE SEQUENCE</scope>
</reference>
<evidence type="ECO:0000256" key="1">
    <source>
        <dbReference type="ARBA" id="ARBA00004990"/>
    </source>
</evidence>
<evidence type="ECO:0000256" key="2">
    <source>
        <dbReference type="ARBA" id="ARBA00009256"/>
    </source>
</evidence>
<organism evidence="9">
    <name type="scientific">freshwater metagenome</name>
    <dbReference type="NCBI Taxonomy" id="449393"/>
    <lineage>
        <taxon>unclassified sequences</taxon>
        <taxon>metagenomes</taxon>
        <taxon>ecological metagenomes</taxon>
    </lineage>
</organism>
<dbReference type="SUPFAM" id="SSF52374">
    <property type="entry name" value="Nucleotidylyl transferase"/>
    <property type="match status" value="1"/>
</dbReference>
<dbReference type="NCBIfam" id="TIGR00018">
    <property type="entry name" value="panC"/>
    <property type="match status" value="1"/>
</dbReference>
<keyword evidence="5" id="KW-0566">Pantothenate biosynthesis</keyword>
<evidence type="ECO:0000256" key="3">
    <source>
        <dbReference type="ARBA" id="ARBA00012219"/>
    </source>
</evidence>
<dbReference type="InterPro" id="IPR003721">
    <property type="entry name" value="Pantoate_ligase"/>
</dbReference>
<evidence type="ECO:0000256" key="7">
    <source>
        <dbReference type="ARBA" id="ARBA00022840"/>
    </source>
</evidence>
<dbReference type="PANTHER" id="PTHR21299:SF1">
    <property type="entry name" value="PANTOATE--BETA-ALANINE LIGASE"/>
    <property type="match status" value="1"/>
</dbReference>
<comment type="pathway">
    <text evidence="1">Cofactor biosynthesis; (R)-pantothenate biosynthesis; (R)-pantothenate from (R)-pantoate and beta-alanine: step 1/1.</text>
</comment>
<dbReference type="UniPathway" id="UPA00028">
    <property type="reaction ID" value="UER00005"/>
</dbReference>
<dbReference type="EC" id="6.3.2.1" evidence="3"/>
<evidence type="ECO:0000256" key="8">
    <source>
        <dbReference type="ARBA" id="ARBA00048258"/>
    </source>
</evidence>
<gene>
    <name evidence="9" type="ORF">UFOPK2958_00338</name>
</gene>
<dbReference type="HAMAP" id="MF_00158">
    <property type="entry name" value="PanC"/>
    <property type="match status" value="1"/>
</dbReference>
<evidence type="ECO:0000313" key="9">
    <source>
        <dbReference type="EMBL" id="CAB4778158.1"/>
    </source>
</evidence>
<dbReference type="Pfam" id="PF02569">
    <property type="entry name" value="Pantoate_ligase"/>
    <property type="match status" value="1"/>
</dbReference>
<proteinExistence type="inferred from homology"/>
<sequence length="286" mass="30370">MIQIHTIEEWRAYAAKLRSAGQTVGLVPTMGALHEGHGSLVRRAVADGAVPIVTIFVNPRQFNDAQDLAGYPRDEATDLANCEAWGAAAVVTPSVHEMWPTTPATTATTVSVAGVTELFEGEGRPGHFDGVASVVTKLFAITGPARAYFGEKDFQQLAMVRRLNEDLSLGMTIVGCPIVRDEDGLALSSRNVQLDSAGRLVALGFSRALRAVTGAPRTARDVRAVVRTALESSGIEVAYAEVVEPLLLNPIDDHYEGTARVLLAGVVQGVRLIDNGDVTIVSSEGE</sequence>
<protein>
    <recommendedName>
        <fullName evidence="3">pantoate--beta-alanine ligase (AMP-forming)</fullName>
        <ecNumber evidence="3">6.3.2.1</ecNumber>
    </recommendedName>
</protein>
<evidence type="ECO:0000256" key="6">
    <source>
        <dbReference type="ARBA" id="ARBA00022741"/>
    </source>
</evidence>
<accession>A0A6J6W5A9</accession>